<dbReference type="Gene3D" id="3.30.2310.20">
    <property type="entry name" value="RelE-like"/>
    <property type="match status" value="1"/>
</dbReference>
<dbReference type="NCBIfam" id="TIGR02385">
    <property type="entry name" value="RelE_StbE"/>
    <property type="match status" value="1"/>
</dbReference>
<dbReference type="InterPro" id="IPR007712">
    <property type="entry name" value="RelE/ParE_toxin"/>
</dbReference>
<name>A0A0H5PV00_9ZZZZ</name>
<keyword evidence="1" id="KW-1277">Toxin-antitoxin system</keyword>
<geneLocation type="plasmid" evidence="2">
    <name>pRGFK0008</name>
</geneLocation>
<dbReference type="AlphaFoldDB" id="A0A0H5PV00"/>
<protein>
    <recommendedName>
        <fullName evidence="3">Plasmid stabilization system protein</fullName>
    </recommendedName>
</protein>
<evidence type="ECO:0000313" key="2">
    <source>
        <dbReference type="EMBL" id="CRY93611.1"/>
    </source>
</evidence>
<dbReference type="InterPro" id="IPR035093">
    <property type="entry name" value="RelE/ParE_toxin_dom_sf"/>
</dbReference>
<reference evidence="2" key="1">
    <citation type="submission" date="2015-06" db="EMBL/GenBank/DDBJ databases">
        <authorList>
            <person name="Joergensen T."/>
        </authorList>
    </citation>
    <scope>NUCLEOTIDE SEQUENCE</scope>
    <source>
        <plasmid evidence="2">pRGFK0008</plasmid>
    </source>
</reference>
<accession>A0A0H5PV00</accession>
<sequence>MPLEGNGLYKLEYLPVARKDMIEIVRYISRELQNPDAADRLAVELVNAAESVLTFPYAAPAYQPIRSLKHEYRKILVQNYLMFYWVDEEERLVTVARVVYAKRDYGRLLE</sequence>
<evidence type="ECO:0008006" key="3">
    <source>
        <dbReference type="Google" id="ProtNLM"/>
    </source>
</evidence>
<evidence type="ECO:0000256" key="1">
    <source>
        <dbReference type="ARBA" id="ARBA00022649"/>
    </source>
</evidence>
<organism evidence="2">
    <name type="scientific">uncultured prokaryote</name>
    <dbReference type="NCBI Taxonomy" id="198431"/>
    <lineage>
        <taxon>unclassified sequences</taxon>
        <taxon>environmental samples</taxon>
    </lineage>
</organism>
<dbReference type="EMBL" id="LN852704">
    <property type="protein sequence ID" value="CRY93611.1"/>
    <property type="molecule type" value="Genomic_DNA"/>
</dbReference>
<reference evidence="2" key="2">
    <citation type="submission" date="2015-07" db="EMBL/GenBank/DDBJ databases">
        <title>Plasmids, circular viruses and viroids from rat gut.</title>
        <authorList>
            <person name="Jorgensen T.J."/>
            <person name="Hansen M.A."/>
            <person name="Xu Z."/>
            <person name="Tabak M.A."/>
            <person name="Sorensen S.J."/>
            <person name="Hansen L.H."/>
        </authorList>
    </citation>
    <scope>NUCLEOTIDE SEQUENCE</scope>
    <source>
        <plasmid evidence="2">pRGFK0008</plasmid>
    </source>
</reference>
<keyword evidence="2" id="KW-0614">Plasmid</keyword>
<dbReference type="Pfam" id="PF05016">
    <property type="entry name" value="ParE_toxin"/>
    <property type="match status" value="1"/>
</dbReference>
<proteinExistence type="predicted"/>